<evidence type="ECO:0000313" key="3">
    <source>
        <dbReference type="Proteomes" id="UP000621560"/>
    </source>
</evidence>
<feature type="signal peptide" evidence="1">
    <location>
        <begin position="1"/>
        <end position="26"/>
    </location>
</feature>
<comment type="caution">
    <text evidence="2">The sequence shown here is derived from an EMBL/GenBank/DDBJ whole genome shotgun (WGS) entry which is preliminary data.</text>
</comment>
<name>A0A927BXX5_9BACL</name>
<keyword evidence="1" id="KW-0732">Signal</keyword>
<dbReference type="Proteomes" id="UP000621560">
    <property type="component" value="Unassembled WGS sequence"/>
</dbReference>
<accession>A0A927BXX5</accession>
<sequence>MKNKVIAPLLVVFSLLFLTAIPFASAYPENSRFIDIDFSCPVGTVYVYGQVSGSENSLYPEATWGRAYFDWYKNGQLIGNKQDEDSSAPINLSISTASCTHEASATYQMSWNQRYEFENGEDAHFYGSENWPND</sequence>
<proteinExistence type="predicted"/>
<dbReference type="RefSeq" id="WP_190921486.1">
    <property type="nucleotide sequence ID" value="NZ_JACXIZ010000064.1"/>
</dbReference>
<dbReference type="EMBL" id="JACXIZ010000064">
    <property type="protein sequence ID" value="MBD2848392.1"/>
    <property type="molecule type" value="Genomic_DNA"/>
</dbReference>
<evidence type="ECO:0008006" key="4">
    <source>
        <dbReference type="Google" id="ProtNLM"/>
    </source>
</evidence>
<gene>
    <name evidence="2" type="ORF">IDH44_24690</name>
</gene>
<protein>
    <recommendedName>
        <fullName evidence="4">Ig-like domain-containing protein</fullName>
    </recommendedName>
</protein>
<dbReference type="AlphaFoldDB" id="A0A927BXX5"/>
<evidence type="ECO:0000256" key="1">
    <source>
        <dbReference type="SAM" id="SignalP"/>
    </source>
</evidence>
<evidence type="ECO:0000313" key="2">
    <source>
        <dbReference type="EMBL" id="MBD2848392.1"/>
    </source>
</evidence>
<reference evidence="2" key="1">
    <citation type="submission" date="2020-09" db="EMBL/GenBank/DDBJ databases">
        <title>A novel bacterium of genus Paenibacillus, isolated from South China Sea.</title>
        <authorList>
            <person name="Huang H."/>
            <person name="Mo K."/>
            <person name="Hu Y."/>
        </authorList>
    </citation>
    <scope>NUCLEOTIDE SEQUENCE</scope>
    <source>
        <strain evidence="2">IB182496</strain>
    </source>
</reference>
<feature type="chain" id="PRO_5037737241" description="Ig-like domain-containing protein" evidence="1">
    <location>
        <begin position="27"/>
        <end position="134"/>
    </location>
</feature>
<keyword evidence="3" id="KW-1185">Reference proteome</keyword>
<organism evidence="2 3">
    <name type="scientific">Paenibacillus sabuli</name>
    <dbReference type="NCBI Taxonomy" id="2772509"/>
    <lineage>
        <taxon>Bacteria</taxon>
        <taxon>Bacillati</taxon>
        <taxon>Bacillota</taxon>
        <taxon>Bacilli</taxon>
        <taxon>Bacillales</taxon>
        <taxon>Paenibacillaceae</taxon>
        <taxon>Paenibacillus</taxon>
    </lineage>
</organism>